<dbReference type="GO" id="GO:0006189">
    <property type="term" value="P:'de novo' IMP biosynthetic process"/>
    <property type="evidence" value="ECO:0007669"/>
    <property type="project" value="UniProtKB-UniPathway"/>
</dbReference>
<evidence type="ECO:0000256" key="2">
    <source>
        <dbReference type="ARBA" id="ARBA00012329"/>
    </source>
</evidence>
<dbReference type="GO" id="GO:0016787">
    <property type="term" value="F:hydrolase activity"/>
    <property type="evidence" value="ECO:0007669"/>
    <property type="project" value="InterPro"/>
</dbReference>
<dbReference type="EMBL" id="JAFCMP010000037">
    <property type="protein sequence ID" value="KAG5190229.1"/>
    <property type="molecule type" value="Genomic_DNA"/>
</dbReference>
<dbReference type="SMART" id="SM01001">
    <property type="entry name" value="AIRC"/>
    <property type="match status" value="1"/>
</dbReference>
<dbReference type="PANTHER" id="PTHR43064">
    <property type="entry name" value="PHOSPHORIBOSYLAMINOIMIDAZOLE CARBOXYLASE-RELATED"/>
    <property type="match status" value="1"/>
</dbReference>
<dbReference type="InterPro" id="IPR039476">
    <property type="entry name" value="P2CMN_synthase_LarB"/>
</dbReference>
<dbReference type="InterPro" id="IPR000031">
    <property type="entry name" value="PurE_dom"/>
</dbReference>
<dbReference type="NCBIfam" id="NF033503">
    <property type="entry name" value="LarB"/>
    <property type="match status" value="1"/>
</dbReference>
<evidence type="ECO:0000256" key="1">
    <source>
        <dbReference type="ARBA" id="ARBA00004747"/>
    </source>
</evidence>
<feature type="region of interest" description="Disordered" evidence="3">
    <location>
        <begin position="58"/>
        <end position="86"/>
    </location>
</feature>
<organism evidence="5 6">
    <name type="scientific">Tribonema minus</name>
    <dbReference type="NCBI Taxonomy" id="303371"/>
    <lineage>
        <taxon>Eukaryota</taxon>
        <taxon>Sar</taxon>
        <taxon>Stramenopiles</taxon>
        <taxon>Ochrophyta</taxon>
        <taxon>PX clade</taxon>
        <taxon>Xanthophyceae</taxon>
        <taxon>Tribonematales</taxon>
        <taxon>Tribonemataceae</taxon>
        <taxon>Tribonema</taxon>
    </lineage>
</organism>
<evidence type="ECO:0000259" key="4">
    <source>
        <dbReference type="SMART" id="SM01001"/>
    </source>
</evidence>
<keyword evidence="6" id="KW-1185">Reference proteome</keyword>
<comment type="caution">
    <text evidence="5">The sequence shown here is derived from an EMBL/GenBank/DDBJ whole genome shotgun (WGS) entry which is preliminary data.</text>
</comment>
<protein>
    <recommendedName>
        <fullName evidence="2">phosphoribosylaminoimidazole carboxylase</fullName>
        <ecNumber evidence="2">4.1.1.21</ecNumber>
    </recommendedName>
</protein>
<dbReference type="GO" id="GO:0004638">
    <property type="term" value="F:phosphoribosylaminoimidazole carboxylase activity"/>
    <property type="evidence" value="ECO:0007669"/>
    <property type="project" value="UniProtKB-EC"/>
</dbReference>
<name>A0A835ZD94_9STRA</name>
<dbReference type="OrthoDB" id="10062183at2759"/>
<sequence>MGPAAAVEQLEPLLTIAHIGDFAKIDHHRTIRTGFPEVVYGEGKTPEQIRHIMEVMIRHRKSHSSSSSSSSGGGGGGDGGSSGSVDHAPAVASRICSAKWSHLQHIDGLQYYRDARLAVYHGSAPPAAGSLGTVAVMCAGTSDVAIAEETAVLLELCGAAVERVYDVGVAGIHRLFAALPRVRAAHCAVCIAGMDGAMPSVVAGLVRCPVVAVPTSVGYGAAFGGVAPLLTMLNACAPGVAVVNIDNGFGAAAMAVKILRMRHAAPPEEEP</sequence>
<dbReference type="Gene3D" id="3.40.50.1970">
    <property type="match status" value="1"/>
</dbReference>
<dbReference type="Pfam" id="PF00731">
    <property type="entry name" value="AIRC"/>
    <property type="match status" value="1"/>
</dbReference>
<dbReference type="AlphaFoldDB" id="A0A835ZD94"/>
<reference evidence="5" key="1">
    <citation type="submission" date="2021-02" db="EMBL/GenBank/DDBJ databases">
        <title>First Annotated Genome of the Yellow-green Alga Tribonema minus.</title>
        <authorList>
            <person name="Mahan K.M."/>
        </authorList>
    </citation>
    <scope>NUCLEOTIDE SEQUENCE</scope>
    <source>
        <strain evidence="5">UTEX B ZZ1240</strain>
    </source>
</reference>
<dbReference type="SUPFAM" id="SSF52255">
    <property type="entry name" value="N5-CAIR mutase (phosphoribosylaminoimidazole carboxylase, PurE)"/>
    <property type="match status" value="1"/>
</dbReference>
<evidence type="ECO:0000313" key="5">
    <source>
        <dbReference type="EMBL" id="KAG5190229.1"/>
    </source>
</evidence>
<proteinExistence type="predicted"/>
<feature type="compositionally biased region" description="Gly residues" evidence="3">
    <location>
        <begin position="71"/>
        <end position="82"/>
    </location>
</feature>
<evidence type="ECO:0000313" key="6">
    <source>
        <dbReference type="Proteomes" id="UP000664859"/>
    </source>
</evidence>
<evidence type="ECO:0000256" key="3">
    <source>
        <dbReference type="SAM" id="MobiDB-lite"/>
    </source>
</evidence>
<dbReference type="PANTHER" id="PTHR43064:SF1">
    <property type="entry name" value="SLL1489 PROTEIN"/>
    <property type="match status" value="1"/>
</dbReference>
<dbReference type="UniPathway" id="UPA00074">
    <property type="reaction ID" value="UER00130"/>
</dbReference>
<gene>
    <name evidence="5" type="ORF">JKP88DRAFT_205579</name>
</gene>
<dbReference type="EC" id="4.1.1.21" evidence="2"/>
<accession>A0A835ZD94</accession>
<dbReference type="Proteomes" id="UP000664859">
    <property type="component" value="Unassembled WGS sequence"/>
</dbReference>
<comment type="pathway">
    <text evidence="1">Purine metabolism; IMP biosynthesis via de novo pathway; 5-amino-1-(5-phospho-D-ribosyl)imidazole-4-carboxylate from 5-amino-1-(5-phospho-D-ribosyl)imidazole (carboxylase route): step 1/1.</text>
</comment>
<feature type="domain" description="PurE" evidence="4">
    <location>
        <begin position="132"/>
        <end position="264"/>
    </location>
</feature>